<evidence type="ECO:0000256" key="12">
    <source>
        <dbReference type="RuleBase" id="RU003733"/>
    </source>
</evidence>
<dbReference type="GO" id="GO:0005829">
    <property type="term" value="C:cytosol"/>
    <property type="evidence" value="ECO:0007669"/>
    <property type="project" value="TreeGrafter"/>
</dbReference>
<evidence type="ECO:0000256" key="4">
    <source>
        <dbReference type="ARBA" id="ARBA00022679"/>
    </source>
</evidence>
<dbReference type="HOGENOM" id="CLU_009281_2_3_12"/>
<evidence type="ECO:0000259" key="14">
    <source>
        <dbReference type="Pfam" id="PF02782"/>
    </source>
</evidence>
<feature type="domain" description="Carbohydrate kinase FGGY C-terminal" evidence="14">
    <location>
        <begin position="312"/>
        <end position="466"/>
    </location>
</feature>
<evidence type="ECO:0000256" key="7">
    <source>
        <dbReference type="ARBA" id="ARBA00022840"/>
    </source>
</evidence>
<dbReference type="PANTHER" id="PTHR10196">
    <property type="entry name" value="SUGAR KINASE"/>
    <property type="match status" value="1"/>
</dbReference>
<reference evidence="15 16" key="1">
    <citation type="journal article" date="2010" name="Stand. Genomic Sci.">
        <title>Complete genome sequence of Spirochaeta smaragdinae type strain (SEBR 4228).</title>
        <authorList>
            <person name="Mavromatis K."/>
            <person name="Yasawong M."/>
            <person name="Chertkov O."/>
            <person name="Lapidus A."/>
            <person name="Lucas S."/>
            <person name="Nolan M."/>
            <person name="Del Rio T.G."/>
            <person name="Tice H."/>
            <person name="Cheng J.F."/>
            <person name="Pitluck S."/>
            <person name="Liolios K."/>
            <person name="Ivanova N."/>
            <person name="Tapia R."/>
            <person name="Han C."/>
            <person name="Bruce D."/>
            <person name="Goodwin L."/>
            <person name="Pati A."/>
            <person name="Chen A."/>
            <person name="Palaniappan K."/>
            <person name="Land M."/>
            <person name="Hauser L."/>
            <person name="Chang Y.J."/>
            <person name="Jeffries C.D."/>
            <person name="Detter J.C."/>
            <person name="Rohde M."/>
            <person name="Brambilla E."/>
            <person name="Spring S."/>
            <person name="Goker M."/>
            <person name="Sikorski J."/>
            <person name="Woyke T."/>
            <person name="Bristow J."/>
            <person name="Eisen J.A."/>
            <person name="Markowitz V."/>
            <person name="Hugenholtz P."/>
            <person name="Klenk H.P."/>
            <person name="Kyrpides N.C."/>
        </authorList>
    </citation>
    <scope>NUCLEOTIDE SEQUENCE [LARGE SCALE GENOMIC DNA]</scope>
    <source>
        <strain evidence="16">DSM 11293 / JCM 15392 / SEBR 4228</strain>
    </source>
</reference>
<dbReference type="GO" id="GO:0005524">
    <property type="term" value="F:ATP binding"/>
    <property type="evidence" value="ECO:0007669"/>
    <property type="project" value="UniProtKB-KW"/>
</dbReference>
<dbReference type="KEGG" id="ssm:Spirs_3804"/>
<dbReference type="EMBL" id="CP002116">
    <property type="protein sequence ID" value="ADK82890.1"/>
    <property type="molecule type" value="Genomic_DNA"/>
</dbReference>
<dbReference type="InterPro" id="IPR043129">
    <property type="entry name" value="ATPase_NBD"/>
</dbReference>
<dbReference type="Gene3D" id="3.30.420.40">
    <property type="match status" value="2"/>
</dbReference>
<dbReference type="GO" id="GO:0019563">
    <property type="term" value="P:glycerol catabolic process"/>
    <property type="evidence" value="ECO:0007669"/>
    <property type="project" value="TreeGrafter"/>
</dbReference>
<dbReference type="InterPro" id="IPR018483">
    <property type="entry name" value="Carb_kinase_FGGY_CS"/>
</dbReference>
<protein>
    <recommendedName>
        <fullName evidence="11">Glycerol kinase 5</fullName>
    </recommendedName>
    <alternativeName>
        <fullName evidence="9">ATP:glycerol 3-phosphotransferase</fullName>
    </alternativeName>
    <alternativeName>
        <fullName evidence="8">ATP:glycerol 3-phosphotransferase 5</fullName>
    </alternativeName>
</protein>
<dbReference type="InterPro" id="IPR018485">
    <property type="entry name" value="FGGY_C"/>
</dbReference>
<evidence type="ECO:0000313" key="15">
    <source>
        <dbReference type="EMBL" id="ADK82890.1"/>
    </source>
</evidence>
<keyword evidence="7" id="KW-0067">ATP-binding</keyword>
<dbReference type="STRING" id="573413.Spirs_3804"/>
<evidence type="ECO:0000256" key="11">
    <source>
        <dbReference type="ARBA" id="ARBA00047192"/>
    </source>
</evidence>
<keyword evidence="4 12" id="KW-0808">Transferase</keyword>
<comment type="similarity">
    <text evidence="2 12">Belongs to the FGGY kinase family.</text>
</comment>
<evidence type="ECO:0000256" key="2">
    <source>
        <dbReference type="ARBA" id="ARBA00009156"/>
    </source>
</evidence>
<evidence type="ECO:0000256" key="5">
    <source>
        <dbReference type="ARBA" id="ARBA00022741"/>
    </source>
</evidence>
<name>E1R835_SEDSS</name>
<comment type="function">
    <text evidence="10">Skin-specific kinase that plays a key role in glycerol metabolism, catalyzing its phosphorylation to produce sn-glycerol 3-phosphate. Involved in skin-specific regulation of sterol regulatory element-binding protein (SREBP) processing and lipid biosynthesis.</text>
</comment>
<keyword evidence="5" id="KW-0547">Nucleotide-binding</keyword>
<evidence type="ECO:0000256" key="3">
    <source>
        <dbReference type="ARBA" id="ARBA00022490"/>
    </source>
</evidence>
<proteinExistence type="inferred from homology"/>
<comment type="subcellular location">
    <subcellularLocation>
        <location evidence="1">Cytoplasm</location>
    </subcellularLocation>
</comment>
<dbReference type="PIRSF" id="PIRSF000538">
    <property type="entry name" value="GlpK"/>
    <property type="match status" value="1"/>
</dbReference>
<dbReference type="Pfam" id="PF02782">
    <property type="entry name" value="FGGY_C"/>
    <property type="match status" value="1"/>
</dbReference>
<sequence>MDSEQRFLLAFDAGGTTIRAIIYKEDGDELARAFRTTSEIRSEQGAVEHDPEELFQALLAAGREVLSKAAIPPEKIAGAGITVQRATFCLWDKKSGKPQCNFISWSDVRAGDKAFKMNRSCIWNGMKIAAAVGGFITRSPMLTATGMLSFVTDHVLVRLCWLFEQRPDLRQAAKRGDLLFGTIETWFLYRLTGNRVHATDTSNAAATSLYNPFEMKWNAIFCRLFSIPMRMLPEVKNSADQFGFTDPSCFGAPIPITALIGDQMAALFGHGCFTPGDVKISQGSGSFVDINVGRRGKVSRRGLFPLIAWTLRGKPVYMLEGSVATAGRLIDWLGNGIGLSDTPAVLNDFASQCDDTEGVVFVPTAAGIRFPYFNPKARGTIFGLSLSTHRRHVARAVLEGIAHRVVDILEGIEKDTGMSIRRIKVDGGVSRSNVLLQAIADLSGHEVERPDETDMTARGTAALAGLGAAVWKDVEELGSMARSYEHFHPRFDHNQRREKRRRWNEALNTLVKFYH</sequence>
<dbReference type="RefSeq" id="WP_013256349.1">
    <property type="nucleotide sequence ID" value="NC_014364.1"/>
</dbReference>
<keyword evidence="6 12" id="KW-0418">Kinase</keyword>
<dbReference type="OrthoDB" id="366323at2"/>
<dbReference type="eggNOG" id="COG0554">
    <property type="taxonomic scope" value="Bacteria"/>
</dbReference>
<evidence type="ECO:0000259" key="13">
    <source>
        <dbReference type="Pfam" id="PF00370"/>
    </source>
</evidence>
<dbReference type="InterPro" id="IPR037444">
    <property type="entry name" value="GK5"/>
</dbReference>
<organism evidence="15 16">
    <name type="scientific">Sediminispirochaeta smaragdinae (strain DSM 11293 / JCM 15392 / SEBR 4228)</name>
    <name type="common">Spirochaeta smaragdinae</name>
    <dbReference type="NCBI Taxonomy" id="573413"/>
    <lineage>
        <taxon>Bacteria</taxon>
        <taxon>Pseudomonadati</taxon>
        <taxon>Spirochaetota</taxon>
        <taxon>Spirochaetia</taxon>
        <taxon>Spirochaetales</taxon>
        <taxon>Spirochaetaceae</taxon>
        <taxon>Sediminispirochaeta</taxon>
    </lineage>
</organism>
<dbReference type="InterPro" id="IPR018484">
    <property type="entry name" value="FGGY_N"/>
</dbReference>
<evidence type="ECO:0000256" key="6">
    <source>
        <dbReference type="ARBA" id="ARBA00022777"/>
    </source>
</evidence>
<dbReference type="PROSITE" id="PS00445">
    <property type="entry name" value="FGGY_KINASES_2"/>
    <property type="match status" value="1"/>
</dbReference>
<evidence type="ECO:0000313" key="16">
    <source>
        <dbReference type="Proteomes" id="UP000002318"/>
    </source>
</evidence>
<dbReference type="AlphaFoldDB" id="E1R835"/>
<dbReference type="FunFam" id="3.30.420.40:FF:000102">
    <property type="entry name" value="Putative glycerol kinase 5"/>
    <property type="match status" value="1"/>
</dbReference>
<evidence type="ECO:0000256" key="10">
    <source>
        <dbReference type="ARBA" id="ARBA00045165"/>
    </source>
</evidence>
<dbReference type="PANTHER" id="PTHR10196:SF69">
    <property type="entry name" value="GLYCEROL KINASE"/>
    <property type="match status" value="1"/>
</dbReference>
<keyword evidence="3" id="KW-0963">Cytoplasm</keyword>
<evidence type="ECO:0000256" key="1">
    <source>
        <dbReference type="ARBA" id="ARBA00004496"/>
    </source>
</evidence>
<dbReference type="Proteomes" id="UP000002318">
    <property type="component" value="Chromosome"/>
</dbReference>
<dbReference type="SUPFAM" id="SSF53067">
    <property type="entry name" value="Actin-like ATPase domain"/>
    <property type="match status" value="2"/>
</dbReference>
<dbReference type="Pfam" id="PF00370">
    <property type="entry name" value="FGGY_N"/>
    <property type="match status" value="1"/>
</dbReference>
<gene>
    <name evidence="15" type="ordered locus">Spirs_3804</name>
</gene>
<evidence type="ECO:0000256" key="8">
    <source>
        <dbReference type="ARBA" id="ARBA00033026"/>
    </source>
</evidence>
<accession>E1R835</accession>
<keyword evidence="16" id="KW-1185">Reference proteome</keyword>
<dbReference type="CDD" id="cd07793">
    <property type="entry name" value="ASKHA_NBD_FGGY_GK5-like"/>
    <property type="match status" value="1"/>
</dbReference>
<feature type="domain" description="Carbohydrate kinase FGGY N-terminal" evidence="13">
    <location>
        <begin position="8"/>
        <end position="269"/>
    </location>
</feature>
<dbReference type="InterPro" id="IPR000577">
    <property type="entry name" value="Carb_kinase_FGGY"/>
</dbReference>
<evidence type="ECO:0000256" key="9">
    <source>
        <dbReference type="ARBA" id="ARBA00043149"/>
    </source>
</evidence>
<dbReference type="GO" id="GO:0004370">
    <property type="term" value="F:glycerol kinase activity"/>
    <property type="evidence" value="ECO:0007669"/>
    <property type="project" value="TreeGrafter"/>
</dbReference>